<dbReference type="OrthoDB" id="3316391at2"/>
<dbReference type="PRINTS" id="PR00420">
    <property type="entry name" value="RNGMNOXGNASE"/>
</dbReference>
<dbReference type="EMBL" id="SHKR01000018">
    <property type="protein sequence ID" value="RZU01932.1"/>
    <property type="molecule type" value="Genomic_DNA"/>
</dbReference>
<evidence type="ECO:0000313" key="4">
    <source>
        <dbReference type="Proteomes" id="UP000292027"/>
    </source>
</evidence>
<dbReference type="PANTHER" id="PTHR43476:SF3">
    <property type="entry name" value="FAD-BINDING MONOOXYGENASE"/>
    <property type="match status" value="1"/>
</dbReference>
<name>A0A4Q7VYR7_9ACTN</name>
<evidence type="ECO:0000256" key="1">
    <source>
        <dbReference type="ARBA" id="ARBA00023002"/>
    </source>
</evidence>
<comment type="caution">
    <text evidence="3">The sequence shown here is derived from an EMBL/GenBank/DDBJ whole genome shotgun (WGS) entry which is preliminary data.</text>
</comment>
<dbReference type="GO" id="GO:0019622">
    <property type="term" value="P:3-(3-hydroxy)phenylpropionate catabolic process"/>
    <property type="evidence" value="ECO:0007669"/>
    <property type="project" value="TreeGrafter"/>
</dbReference>
<protein>
    <submittedName>
        <fullName evidence="3">3-(3-hydroxy-phenyl)propionate hydroxylase</fullName>
    </submittedName>
</protein>
<dbReference type="AlphaFoldDB" id="A0A4Q7VYR7"/>
<dbReference type="PANTHER" id="PTHR43476">
    <property type="entry name" value="3-(3-HYDROXY-PHENYL)PROPIONATE/3-HYDROXYCINNAMIC ACID HYDROXYLASE"/>
    <property type="match status" value="1"/>
</dbReference>
<dbReference type="SUPFAM" id="SSF51905">
    <property type="entry name" value="FAD/NAD(P)-binding domain"/>
    <property type="match status" value="1"/>
</dbReference>
<accession>A0A4Q7VYR7</accession>
<dbReference type="RefSeq" id="WP_130450109.1">
    <property type="nucleotide sequence ID" value="NZ_SHKR01000018.1"/>
</dbReference>
<dbReference type="InterPro" id="IPR002938">
    <property type="entry name" value="FAD-bd"/>
</dbReference>
<reference evidence="3 4" key="1">
    <citation type="journal article" date="2015" name="Stand. Genomic Sci.">
        <title>Genomic Encyclopedia of Bacterial and Archaeal Type Strains, Phase III: the genomes of soil and plant-associated and newly described type strains.</title>
        <authorList>
            <person name="Whitman W.B."/>
            <person name="Woyke T."/>
            <person name="Klenk H.P."/>
            <person name="Zhou Y."/>
            <person name="Lilburn T.G."/>
            <person name="Beck B.J."/>
            <person name="De Vos P."/>
            <person name="Vandamme P."/>
            <person name="Eisen J.A."/>
            <person name="Garrity G."/>
            <person name="Hugenholtz P."/>
            <person name="Kyrpides N.C."/>
        </authorList>
    </citation>
    <scope>NUCLEOTIDE SEQUENCE [LARGE SCALE GENOMIC DNA]</scope>
    <source>
        <strain evidence="3 4">VKM Ac-2540</strain>
    </source>
</reference>
<dbReference type="GO" id="GO:0008688">
    <property type="term" value="F:3-(3-hydroxyphenyl)propionate hydroxylase activity"/>
    <property type="evidence" value="ECO:0007669"/>
    <property type="project" value="TreeGrafter"/>
</dbReference>
<dbReference type="Proteomes" id="UP000292027">
    <property type="component" value="Unassembled WGS sequence"/>
</dbReference>
<dbReference type="InterPro" id="IPR050631">
    <property type="entry name" value="PheA/TfdB_FAD_monoxygenase"/>
</dbReference>
<dbReference type="Gene3D" id="3.50.50.60">
    <property type="entry name" value="FAD/NAD(P)-binding domain"/>
    <property type="match status" value="1"/>
</dbReference>
<sequence>MNRSQRTSADPIPVVIVGAGPVGVTAATLLGQYGVDCLLLDRWDGVYPQPRAVHLDDEIYRVLVRLGVGEQFAAVSRPTRGLQLTDRNHRAFAVFDRAGDHGRHGHPRATLFDQPELEHLLRTNLKDQTTVGLRENVEVTDVAQDGQGRVRVDFTDRLTGEHESVLATYVLGCDGANSVVRTAIGATLEDLEFEQRWLVIDVASMVELDQWDGVHQVCDPQRAATYMRIGDSRYRWEFRLLEGETAADFETIEALRPLIGPWVEGIPCDKLELARVAEYNFRAQLADRWRDRNVFLLGDAAHLTPPFIGQGLCAGVRDSMNLSWKIAGVLSGDLPDSMLDTYEVERKPHARALIQLAKLIGVSMTQGGRAGDLLRRAIAPRLHWIPGLRDRLLDSETPPLRRSALVEGRGLRKSLNGRLCPNALLADDIRYDDMTRGGFVFVTAVPLSLQQRALLADRGTDVLEVEPGSPLYKWLADGNAAAALVRPDFTVLRAGRDVAGLCAAAPRFLVA</sequence>
<keyword evidence="4" id="KW-1185">Reference proteome</keyword>
<proteinExistence type="predicted"/>
<dbReference type="GO" id="GO:0071949">
    <property type="term" value="F:FAD binding"/>
    <property type="evidence" value="ECO:0007669"/>
    <property type="project" value="InterPro"/>
</dbReference>
<evidence type="ECO:0000259" key="2">
    <source>
        <dbReference type="Pfam" id="PF01494"/>
    </source>
</evidence>
<dbReference type="Gene3D" id="3.30.70.2450">
    <property type="match status" value="1"/>
</dbReference>
<dbReference type="Pfam" id="PF01494">
    <property type="entry name" value="FAD_binding_3"/>
    <property type="match status" value="1"/>
</dbReference>
<gene>
    <name evidence="3" type="ORF">EV645_8048</name>
</gene>
<keyword evidence="1" id="KW-0560">Oxidoreductase</keyword>
<dbReference type="NCBIfam" id="NF004829">
    <property type="entry name" value="PRK06183.1-3"/>
    <property type="match status" value="1"/>
</dbReference>
<dbReference type="InterPro" id="IPR036188">
    <property type="entry name" value="FAD/NAD-bd_sf"/>
</dbReference>
<evidence type="ECO:0000313" key="3">
    <source>
        <dbReference type="EMBL" id="RZU01932.1"/>
    </source>
</evidence>
<feature type="domain" description="FAD-binding" evidence="2">
    <location>
        <begin position="13"/>
        <end position="356"/>
    </location>
</feature>
<organism evidence="3 4">
    <name type="scientific">Kribbella rubisoli</name>
    <dbReference type="NCBI Taxonomy" id="3075929"/>
    <lineage>
        <taxon>Bacteria</taxon>
        <taxon>Bacillati</taxon>
        <taxon>Actinomycetota</taxon>
        <taxon>Actinomycetes</taxon>
        <taxon>Propionibacteriales</taxon>
        <taxon>Kribbellaceae</taxon>
        <taxon>Kribbella</taxon>
    </lineage>
</organism>